<proteinExistence type="predicted"/>
<keyword evidence="2" id="KW-1185">Reference proteome</keyword>
<evidence type="ECO:0000313" key="2">
    <source>
        <dbReference type="Proteomes" id="UP000501802"/>
    </source>
</evidence>
<dbReference type="KEGG" id="spib:G8759_20130"/>
<reference evidence="1 2" key="1">
    <citation type="submission" date="2020-03" db="EMBL/GenBank/DDBJ databases">
        <authorList>
            <person name="Kim M.K."/>
        </authorList>
    </citation>
    <scope>NUCLEOTIDE SEQUENCE [LARGE SCALE GENOMIC DNA]</scope>
    <source>
        <strain evidence="1 2">BT328</strain>
    </source>
</reference>
<organism evidence="1 2">
    <name type="scientific">Spirosoma aureum</name>
    <dbReference type="NCBI Taxonomy" id="2692134"/>
    <lineage>
        <taxon>Bacteria</taxon>
        <taxon>Pseudomonadati</taxon>
        <taxon>Bacteroidota</taxon>
        <taxon>Cytophagia</taxon>
        <taxon>Cytophagales</taxon>
        <taxon>Cytophagaceae</taxon>
        <taxon>Spirosoma</taxon>
    </lineage>
</organism>
<dbReference type="RefSeq" id="WP_167211469.1">
    <property type="nucleotide sequence ID" value="NZ_CP050063.1"/>
</dbReference>
<protein>
    <submittedName>
        <fullName evidence="1">Uncharacterized protein</fullName>
    </submittedName>
</protein>
<evidence type="ECO:0000313" key="1">
    <source>
        <dbReference type="EMBL" id="QIP14761.1"/>
    </source>
</evidence>
<name>A0A6G9AQJ8_9BACT</name>
<accession>A0A6G9AQJ8</accession>
<dbReference type="EMBL" id="CP050063">
    <property type="protein sequence ID" value="QIP14761.1"/>
    <property type="molecule type" value="Genomic_DNA"/>
</dbReference>
<dbReference type="AlphaFoldDB" id="A0A6G9AQJ8"/>
<dbReference type="Proteomes" id="UP000501802">
    <property type="component" value="Chromosome"/>
</dbReference>
<sequence length="117" mass="12962">MGFFCYFCDAEFIYSKGRHRQQTGGAVPPYPFDCNSPDSFSTLGRELSSGSGSTACLLLVAITVMPKLSQTEIDRRKLERLEARILILRSKIEQLQQGLNTSIAQAQKLSSSLANQQ</sequence>
<gene>
    <name evidence="1" type="ORF">G8759_20130</name>
</gene>